<keyword evidence="2" id="KW-1185">Reference proteome</keyword>
<reference evidence="2" key="1">
    <citation type="submission" date="2017-09" db="EMBL/GenBank/DDBJ databases">
        <authorList>
            <person name="Varghese N."/>
            <person name="Submissions S."/>
        </authorList>
    </citation>
    <scope>NUCLEOTIDE SEQUENCE [LARGE SCALE GENOMIC DNA]</scope>
    <source>
        <strain evidence="2">CGMCC 1.8913</strain>
    </source>
</reference>
<feature type="non-terminal residue" evidence="1">
    <location>
        <position position="173"/>
    </location>
</feature>
<organism evidence="1 2">
    <name type="scientific">Terribacillus aidingensis</name>
    <dbReference type="NCBI Taxonomy" id="586416"/>
    <lineage>
        <taxon>Bacteria</taxon>
        <taxon>Bacillati</taxon>
        <taxon>Bacillota</taxon>
        <taxon>Bacilli</taxon>
        <taxon>Bacillales</taxon>
        <taxon>Bacillaceae</taxon>
        <taxon>Terribacillus</taxon>
    </lineage>
</organism>
<accession>A0A285NXI3</accession>
<proteinExistence type="predicted"/>
<dbReference type="InterPro" id="IPR008979">
    <property type="entry name" value="Galactose-bd-like_sf"/>
</dbReference>
<dbReference type="EMBL" id="OBEK01000003">
    <property type="protein sequence ID" value="SNZ13918.1"/>
    <property type="molecule type" value="Genomic_DNA"/>
</dbReference>
<dbReference type="Gene3D" id="2.60.120.260">
    <property type="entry name" value="Galactose-binding domain-like"/>
    <property type="match status" value="1"/>
</dbReference>
<dbReference type="AlphaFoldDB" id="A0A285NXI3"/>
<dbReference type="Proteomes" id="UP000219356">
    <property type="component" value="Unassembled WGS sequence"/>
</dbReference>
<evidence type="ECO:0008006" key="3">
    <source>
        <dbReference type="Google" id="ProtNLM"/>
    </source>
</evidence>
<dbReference type="OrthoDB" id="2476785at2"/>
<dbReference type="NCBIfam" id="NF033675">
    <property type="entry name" value="NTTRR-F1"/>
    <property type="match status" value="1"/>
</dbReference>
<sequence length="173" mass="17986">MSPQNIIVNGGFESGSLEPWVSSFVFVTQQYTNSGSFAAVLDGGQNVDYLAQYASPIVPGNSYTLTLYMAKASILPAPPVQIQLLFLTADFQSVGRSTFLIVPTESIPFAELDNWRATTVATDVAPEGAAQIFLLINTLPDPGSTDILVDDVSVTAVGTGPTGPTGATGATGP</sequence>
<protein>
    <recommendedName>
        <fullName evidence="3">Carbohydrate binding domain-containing protein</fullName>
    </recommendedName>
</protein>
<name>A0A285NXI3_9BACI</name>
<dbReference type="RefSeq" id="WP_143596013.1">
    <property type="nucleotide sequence ID" value="NZ_OBEK01000003.1"/>
</dbReference>
<evidence type="ECO:0000313" key="2">
    <source>
        <dbReference type="Proteomes" id="UP000219356"/>
    </source>
</evidence>
<evidence type="ECO:0000313" key="1">
    <source>
        <dbReference type="EMBL" id="SNZ13918.1"/>
    </source>
</evidence>
<gene>
    <name evidence="1" type="ORF">SAMN05421503_2163</name>
</gene>
<dbReference type="SUPFAM" id="SSF49785">
    <property type="entry name" value="Galactose-binding domain-like"/>
    <property type="match status" value="1"/>
</dbReference>